<dbReference type="Pfam" id="PF12833">
    <property type="entry name" value="HTH_18"/>
    <property type="match status" value="1"/>
</dbReference>
<dbReference type="PROSITE" id="PS01124">
    <property type="entry name" value="HTH_ARAC_FAMILY_2"/>
    <property type="match status" value="1"/>
</dbReference>
<proteinExistence type="predicted"/>
<protein>
    <submittedName>
        <fullName evidence="5">AraC family transcriptional regulator</fullName>
    </submittedName>
</protein>
<dbReference type="InterPro" id="IPR018060">
    <property type="entry name" value="HTH_AraC"/>
</dbReference>
<dbReference type="PRINTS" id="PR00032">
    <property type="entry name" value="HTHARAC"/>
</dbReference>
<dbReference type="SUPFAM" id="SSF46689">
    <property type="entry name" value="Homeodomain-like"/>
    <property type="match status" value="2"/>
</dbReference>
<keyword evidence="6" id="KW-1185">Reference proteome</keyword>
<dbReference type="Gene3D" id="2.60.120.10">
    <property type="entry name" value="Jelly Rolls"/>
    <property type="match status" value="1"/>
</dbReference>
<keyword evidence="3" id="KW-0804">Transcription</keyword>
<evidence type="ECO:0000256" key="2">
    <source>
        <dbReference type="ARBA" id="ARBA00023125"/>
    </source>
</evidence>
<dbReference type="InterPro" id="IPR037923">
    <property type="entry name" value="HTH-like"/>
</dbReference>
<name>A0A9X4KTX6_9BACL</name>
<evidence type="ECO:0000313" key="6">
    <source>
        <dbReference type="Proteomes" id="UP001153404"/>
    </source>
</evidence>
<dbReference type="InterPro" id="IPR014710">
    <property type="entry name" value="RmlC-like_jellyroll"/>
</dbReference>
<dbReference type="InterPro" id="IPR003313">
    <property type="entry name" value="AraC-bd"/>
</dbReference>
<keyword evidence="2" id="KW-0238">DNA-binding</keyword>
<gene>
    <name evidence="5" type="ORF">OMP40_16120</name>
</gene>
<evidence type="ECO:0000256" key="3">
    <source>
        <dbReference type="ARBA" id="ARBA00023163"/>
    </source>
</evidence>
<dbReference type="Pfam" id="PF02311">
    <property type="entry name" value="AraC_binding"/>
    <property type="match status" value="1"/>
</dbReference>
<organism evidence="5 6">
    <name type="scientific">Cohnella rhizosphaerae</name>
    <dbReference type="NCBI Taxonomy" id="1457232"/>
    <lineage>
        <taxon>Bacteria</taxon>
        <taxon>Bacillati</taxon>
        <taxon>Bacillota</taxon>
        <taxon>Bacilli</taxon>
        <taxon>Bacillales</taxon>
        <taxon>Paenibacillaceae</taxon>
        <taxon>Cohnella</taxon>
    </lineage>
</organism>
<dbReference type="GO" id="GO:0043565">
    <property type="term" value="F:sequence-specific DNA binding"/>
    <property type="evidence" value="ECO:0007669"/>
    <property type="project" value="InterPro"/>
</dbReference>
<dbReference type="InterPro" id="IPR020449">
    <property type="entry name" value="Tscrpt_reg_AraC-type_HTH"/>
</dbReference>
<dbReference type="Gene3D" id="1.10.10.60">
    <property type="entry name" value="Homeodomain-like"/>
    <property type="match status" value="2"/>
</dbReference>
<feature type="domain" description="HTH araC/xylS-type" evidence="4">
    <location>
        <begin position="186"/>
        <end position="284"/>
    </location>
</feature>
<dbReference type="PANTHER" id="PTHR43280">
    <property type="entry name" value="ARAC-FAMILY TRANSCRIPTIONAL REGULATOR"/>
    <property type="match status" value="1"/>
</dbReference>
<dbReference type="PANTHER" id="PTHR43280:SF2">
    <property type="entry name" value="HTH-TYPE TRANSCRIPTIONAL REGULATOR EXSA"/>
    <property type="match status" value="1"/>
</dbReference>
<dbReference type="SUPFAM" id="SSF51215">
    <property type="entry name" value="Regulatory protein AraC"/>
    <property type="match status" value="1"/>
</dbReference>
<dbReference type="SMART" id="SM00342">
    <property type="entry name" value="HTH_ARAC"/>
    <property type="match status" value="1"/>
</dbReference>
<sequence length="293" mass="33390">MTVHPTREPDRLTNRDYMHRALPFRLYLNELTGDVDVHWHEFFELGFVISGTGEHVLNGRSAPLRPGTLFLLTPADFHALNTPSGPPCVHYNLIFSDEALRDELRALLFVARTDSLVVQFEEEAEIARIRAEFERIEAELRQERRPGASLVVQGTIERILIELIRRIPAAPAARPASESAVDDAVRQAAAYVQIHFREPLTLEATAAQAHLSPNYFSRRFRELTGMTYQRFLQDLRLQFAGSLLKVSRLPVTEICYASGFNTLPHFERAFKAAFGHSPRSYRKTAEYGCDRIQ</sequence>
<dbReference type="GO" id="GO:0003700">
    <property type="term" value="F:DNA-binding transcription factor activity"/>
    <property type="evidence" value="ECO:0007669"/>
    <property type="project" value="InterPro"/>
</dbReference>
<dbReference type="EMBL" id="JAPDIA010000003">
    <property type="protein sequence ID" value="MDG0810725.1"/>
    <property type="molecule type" value="Genomic_DNA"/>
</dbReference>
<dbReference type="Proteomes" id="UP001153404">
    <property type="component" value="Unassembled WGS sequence"/>
</dbReference>
<evidence type="ECO:0000313" key="5">
    <source>
        <dbReference type="EMBL" id="MDG0810725.1"/>
    </source>
</evidence>
<dbReference type="InterPro" id="IPR009057">
    <property type="entry name" value="Homeodomain-like_sf"/>
</dbReference>
<dbReference type="AlphaFoldDB" id="A0A9X4KTX6"/>
<accession>A0A9X4KTX6</accession>
<reference evidence="5" key="1">
    <citation type="submission" date="2022-10" db="EMBL/GenBank/DDBJ databases">
        <title>Comparative genomic analysis of Cohnella hashimotonis sp. nov., isolated from the International Space Station.</title>
        <authorList>
            <person name="Simpson A."/>
            <person name="Venkateswaran K."/>
        </authorList>
    </citation>
    <scope>NUCLEOTIDE SEQUENCE</scope>
    <source>
        <strain evidence="5">DSM 28161</strain>
    </source>
</reference>
<comment type="caution">
    <text evidence="5">The sequence shown here is derived from an EMBL/GenBank/DDBJ whole genome shotgun (WGS) entry which is preliminary data.</text>
</comment>
<keyword evidence="1" id="KW-0805">Transcription regulation</keyword>
<dbReference type="RefSeq" id="WP_277532716.1">
    <property type="nucleotide sequence ID" value="NZ_JAPDIA010000003.1"/>
</dbReference>
<evidence type="ECO:0000256" key="1">
    <source>
        <dbReference type="ARBA" id="ARBA00023015"/>
    </source>
</evidence>
<evidence type="ECO:0000259" key="4">
    <source>
        <dbReference type="PROSITE" id="PS01124"/>
    </source>
</evidence>